<keyword evidence="4" id="KW-0812">Transmembrane</keyword>
<keyword evidence="8" id="KW-1185">Reference proteome</keyword>
<evidence type="ECO:0000256" key="3">
    <source>
        <dbReference type="SAM" id="MobiDB-lite"/>
    </source>
</evidence>
<dbReference type="AlphaFoldDB" id="A0AAQ3KE14"/>
<dbReference type="PIRSF" id="PIRSF038150">
    <property type="entry name" value="Metaxin"/>
    <property type="match status" value="1"/>
</dbReference>
<gene>
    <name evidence="7" type="ORF">Cni_G12737</name>
</gene>
<protein>
    <recommendedName>
        <fullName evidence="2">Metaxin</fullName>
    </recommendedName>
</protein>
<evidence type="ECO:0000259" key="5">
    <source>
        <dbReference type="Pfam" id="PF17171"/>
    </source>
</evidence>
<dbReference type="PANTHER" id="PTHR12289:SF41">
    <property type="entry name" value="FAILED AXON CONNECTIONS-RELATED"/>
    <property type="match status" value="1"/>
</dbReference>
<feature type="transmembrane region" description="Helical" evidence="4">
    <location>
        <begin position="296"/>
        <end position="318"/>
    </location>
</feature>
<organism evidence="7 8">
    <name type="scientific">Canna indica</name>
    <name type="common">Indian-shot</name>
    <dbReference type="NCBI Taxonomy" id="4628"/>
    <lineage>
        <taxon>Eukaryota</taxon>
        <taxon>Viridiplantae</taxon>
        <taxon>Streptophyta</taxon>
        <taxon>Embryophyta</taxon>
        <taxon>Tracheophyta</taxon>
        <taxon>Spermatophyta</taxon>
        <taxon>Magnoliopsida</taxon>
        <taxon>Liliopsida</taxon>
        <taxon>Zingiberales</taxon>
        <taxon>Cannaceae</taxon>
        <taxon>Canna</taxon>
    </lineage>
</organism>
<reference evidence="7 8" key="1">
    <citation type="submission" date="2023-10" db="EMBL/GenBank/DDBJ databases">
        <title>Chromosome-scale genome assembly provides insights into flower coloration mechanisms of Canna indica.</title>
        <authorList>
            <person name="Li C."/>
        </authorList>
    </citation>
    <scope>NUCLEOTIDE SEQUENCE [LARGE SCALE GENOMIC DNA]</scope>
    <source>
        <tissue evidence="7">Flower</tissue>
    </source>
</reference>
<comment type="subcellular location">
    <subcellularLocation>
        <location evidence="2">Mitochondrion outer membrane</location>
    </subcellularLocation>
</comment>
<evidence type="ECO:0000259" key="6">
    <source>
        <dbReference type="Pfam" id="PF17172"/>
    </source>
</evidence>
<dbReference type="GO" id="GO:0001401">
    <property type="term" value="C:SAM complex"/>
    <property type="evidence" value="ECO:0007669"/>
    <property type="project" value="InterPro"/>
</dbReference>
<keyword evidence="2" id="KW-0496">Mitochondrion</keyword>
<feature type="domain" description="Metaxin glutathione S-transferase" evidence="5">
    <location>
        <begin position="175"/>
        <end position="235"/>
    </location>
</feature>
<keyword evidence="4" id="KW-0472">Membrane</keyword>
<evidence type="ECO:0000256" key="1">
    <source>
        <dbReference type="ARBA" id="ARBA00009170"/>
    </source>
</evidence>
<dbReference type="GO" id="GO:0007005">
    <property type="term" value="P:mitochondrion organization"/>
    <property type="evidence" value="ECO:0007669"/>
    <property type="project" value="InterPro"/>
</dbReference>
<sequence>MGSNRAAEKPEIVLVARKGRFGLPTACPVCLPVYCYLRFANVNVQLQFDRANPDSDHIPYAEYGDYVAFNNEKGGVIERLNGDNIVELDSQLSKDSFPDWVSTKVLISTWLAEAVQYELWVASDSTIAHEIYFSDLPWPLGKILYWKQAQAVRQLHGVTKVNAEEKEEEIYGKANIAYEALSVKLGSEEFFFERRPTSVDALFLGHAAFVLHALPETSVLRSSFVKHANLIKFAKDHTNYLVEPSSSSASGRSFPFDASSSSVPRREDSKRSSKSKPKQKRQKTEEEKSFQRRAKYFIAAQVVSILVFLSVLGGVSGVEDVDEDSLGYEE</sequence>
<dbReference type="InterPro" id="IPR033468">
    <property type="entry name" value="Metaxin_GST"/>
</dbReference>
<evidence type="ECO:0000313" key="8">
    <source>
        <dbReference type="Proteomes" id="UP001327560"/>
    </source>
</evidence>
<comment type="function">
    <text evidence="2">Involved in transport of proteins into the mitochondrion.</text>
</comment>
<dbReference type="Pfam" id="PF17171">
    <property type="entry name" value="GST_C_6"/>
    <property type="match status" value="1"/>
</dbReference>
<dbReference type="EMBL" id="CP136893">
    <property type="protein sequence ID" value="WOL04016.1"/>
    <property type="molecule type" value="Genomic_DNA"/>
</dbReference>
<feature type="region of interest" description="Disordered" evidence="3">
    <location>
        <begin position="244"/>
        <end position="287"/>
    </location>
</feature>
<feature type="compositionally biased region" description="Basic residues" evidence="3">
    <location>
        <begin position="272"/>
        <end position="281"/>
    </location>
</feature>
<dbReference type="InterPro" id="IPR017410">
    <property type="entry name" value="Metaxin1/3"/>
</dbReference>
<name>A0AAQ3KE14_9LILI</name>
<evidence type="ECO:0000256" key="4">
    <source>
        <dbReference type="SAM" id="Phobius"/>
    </source>
</evidence>
<dbReference type="Proteomes" id="UP001327560">
    <property type="component" value="Chromosome 4"/>
</dbReference>
<dbReference type="InterPro" id="IPR012336">
    <property type="entry name" value="Thioredoxin-like_fold"/>
</dbReference>
<accession>A0AAQ3KE14</accession>
<dbReference type="GO" id="GO:0006626">
    <property type="term" value="P:protein targeting to mitochondrion"/>
    <property type="evidence" value="ECO:0007669"/>
    <property type="project" value="TreeGrafter"/>
</dbReference>
<keyword evidence="2" id="KW-1000">Mitochondrion outer membrane</keyword>
<dbReference type="PANTHER" id="PTHR12289">
    <property type="entry name" value="METAXIN RELATED"/>
    <property type="match status" value="1"/>
</dbReference>
<dbReference type="Pfam" id="PF17172">
    <property type="entry name" value="GST_N_4"/>
    <property type="match status" value="1"/>
</dbReference>
<evidence type="ECO:0000256" key="2">
    <source>
        <dbReference type="PIRNR" id="PIRNR038150"/>
    </source>
</evidence>
<proteinExistence type="inferred from homology"/>
<evidence type="ECO:0000313" key="7">
    <source>
        <dbReference type="EMBL" id="WOL04016.1"/>
    </source>
</evidence>
<feature type="domain" description="Thioredoxin-like fold" evidence="6">
    <location>
        <begin position="28"/>
        <end position="123"/>
    </location>
</feature>
<dbReference type="InterPro" id="IPR050931">
    <property type="entry name" value="Mito_Protein_Transport_Metaxin"/>
</dbReference>
<comment type="similarity">
    <text evidence="1 2">Belongs to the metaxin family.</text>
</comment>
<keyword evidence="4" id="KW-1133">Transmembrane helix</keyword>